<keyword evidence="2" id="KW-0472">Membrane</keyword>
<feature type="compositionally biased region" description="Polar residues" evidence="1">
    <location>
        <begin position="648"/>
        <end position="661"/>
    </location>
</feature>
<evidence type="ECO:0000313" key="4">
    <source>
        <dbReference type="Proteomes" id="UP001642482"/>
    </source>
</evidence>
<accession>A0ABP0BK92</accession>
<protein>
    <submittedName>
        <fullName evidence="3">Uncharacterized protein</fullName>
    </submittedName>
</protein>
<organism evidence="3 4">
    <name type="scientific">Sporothrix eucalyptigena</name>
    <dbReference type="NCBI Taxonomy" id="1812306"/>
    <lineage>
        <taxon>Eukaryota</taxon>
        <taxon>Fungi</taxon>
        <taxon>Dikarya</taxon>
        <taxon>Ascomycota</taxon>
        <taxon>Pezizomycotina</taxon>
        <taxon>Sordariomycetes</taxon>
        <taxon>Sordariomycetidae</taxon>
        <taxon>Ophiostomatales</taxon>
        <taxon>Ophiostomataceae</taxon>
        <taxon>Sporothrix</taxon>
    </lineage>
</organism>
<dbReference type="Proteomes" id="UP001642482">
    <property type="component" value="Unassembled WGS sequence"/>
</dbReference>
<feature type="transmembrane region" description="Helical" evidence="2">
    <location>
        <begin position="397"/>
        <end position="418"/>
    </location>
</feature>
<evidence type="ECO:0000256" key="1">
    <source>
        <dbReference type="SAM" id="MobiDB-lite"/>
    </source>
</evidence>
<proteinExistence type="predicted"/>
<sequence>MSTDLSSIFPDWSQLDFARNCSSYGQWLAAFIAPNPWTPEEALGGSIPLSIILMSHSLPPGWTFNDSSAPNSTGGQGWAETIESPAGTAYFSDVMQWFVAHIYHTYNASNNLWYADPQFVDNVVWSPADKCGREFCKAIAFTGNADLSGIGIVISYYIEASLTTLYLFIFTGWRLWGFVKRRRQDKKSQGLSTPPKQRGWFMCGCHRAFDALRGTFDSFFTAATVLALAILIAVIVLETNHIHENHRNPVDAQNIPSGHALYDSALGLLVGLYAVFPVVVLYSVLPEERELANPSQQAALDHEHAQGVPATLAATHATHTQEPEPRGRRTWLRRGGLIVLWALVASIVFLDPRSELDYEYQGYIPPDDGDGDSSFAVALYACDQRGGLTYWRVLKSLPYLVIGVPALWLLLTAVVYAVTGKVWRRARRAASEAKNDTTSSEKRARGEGRPPVEDEESPKNAFQRFGRPVWRHLVAWVAAAIMWTILLSLTELRHNIIVVADGLDTENDWEFGQVLAVATWGPPFVDFMFLLIFGIEAGLAGRLPLDFTIRHVVSASEVDVSSGNDDEGPIPDGGLVDRTSRDKSRADSASPTQTRASVSGSSPVSPVSSIVSRNTASHGNQNDGGEDDSKAAIVHETNRDPSALSPDSGPQTTTQAAAPQE</sequence>
<feature type="transmembrane region" description="Helical" evidence="2">
    <location>
        <begin position="512"/>
        <end position="535"/>
    </location>
</feature>
<dbReference type="EMBL" id="CAWUHD010000032">
    <property type="protein sequence ID" value="CAK7219500.1"/>
    <property type="molecule type" value="Genomic_DNA"/>
</dbReference>
<feature type="compositionally biased region" description="Polar residues" evidence="1">
    <location>
        <begin position="587"/>
        <end position="596"/>
    </location>
</feature>
<feature type="compositionally biased region" description="Polar residues" evidence="1">
    <location>
        <begin position="613"/>
        <end position="623"/>
    </location>
</feature>
<feature type="region of interest" description="Disordered" evidence="1">
    <location>
        <begin position="433"/>
        <end position="459"/>
    </location>
</feature>
<feature type="transmembrane region" description="Helical" evidence="2">
    <location>
        <begin position="473"/>
        <end position="492"/>
    </location>
</feature>
<feature type="transmembrane region" description="Helical" evidence="2">
    <location>
        <begin position="154"/>
        <end position="176"/>
    </location>
</feature>
<feature type="region of interest" description="Disordered" evidence="1">
    <location>
        <begin position="558"/>
        <end position="661"/>
    </location>
</feature>
<evidence type="ECO:0000313" key="3">
    <source>
        <dbReference type="EMBL" id="CAK7219500.1"/>
    </source>
</evidence>
<keyword evidence="4" id="KW-1185">Reference proteome</keyword>
<feature type="transmembrane region" description="Helical" evidence="2">
    <location>
        <begin position="216"/>
        <end position="237"/>
    </location>
</feature>
<feature type="transmembrane region" description="Helical" evidence="2">
    <location>
        <begin position="331"/>
        <end position="350"/>
    </location>
</feature>
<keyword evidence="2" id="KW-0812">Transmembrane</keyword>
<feature type="compositionally biased region" description="Basic and acidic residues" evidence="1">
    <location>
        <begin position="433"/>
        <end position="452"/>
    </location>
</feature>
<feature type="transmembrane region" description="Helical" evidence="2">
    <location>
        <begin position="265"/>
        <end position="285"/>
    </location>
</feature>
<keyword evidence="2" id="KW-1133">Transmembrane helix</keyword>
<feature type="compositionally biased region" description="Low complexity" evidence="1">
    <location>
        <begin position="597"/>
        <end position="612"/>
    </location>
</feature>
<comment type="caution">
    <text evidence="3">The sequence shown here is derived from an EMBL/GenBank/DDBJ whole genome shotgun (WGS) entry which is preliminary data.</text>
</comment>
<name>A0ABP0BK92_9PEZI</name>
<evidence type="ECO:0000256" key="2">
    <source>
        <dbReference type="SAM" id="Phobius"/>
    </source>
</evidence>
<gene>
    <name evidence="3" type="ORF">SEUCBS140593_003908</name>
</gene>
<reference evidence="3 4" key="1">
    <citation type="submission" date="2024-01" db="EMBL/GenBank/DDBJ databases">
        <authorList>
            <person name="Allen C."/>
            <person name="Tagirdzhanova G."/>
        </authorList>
    </citation>
    <scope>NUCLEOTIDE SEQUENCE [LARGE SCALE GENOMIC DNA]</scope>
</reference>